<dbReference type="AlphaFoldDB" id="A0A8S0VUZ6"/>
<evidence type="ECO:0000313" key="2">
    <source>
        <dbReference type="Proteomes" id="UP000467700"/>
    </source>
</evidence>
<dbReference type="Proteomes" id="UP000467700">
    <property type="component" value="Unassembled WGS sequence"/>
</dbReference>
<name>A0A8S0VUZ6_CYCAE</name>
<organism evidence="1 2">
    <name type="scientific">Cyclocybe aegerita</name>
    <name type="common">Black poplar mushroom</name>
    <name type="synonym">Agrocybe aegerita</name>
    <dbReference type="NCBI Taxonomy" id="1973307"/>
    <lineage>
        <taxon>Eukaryota</taxon>
        <taxon>Fungi</taxon>
        <taxon>Dikarya</taxon>
        <taxon>Basidiomycota</taxon>
        <taxon>Agaricomycotina</taxon>
        <taxon>Agaricomycetes</taxon>
        <taxon>Agaricomycetidae</taxon>
        <taxon>Agaricales</taxon>
        <taxon>Agaricineae</taxon>
        <taxon>Bolbitiaceae</taxon>
        <taxon>Cyclocybe</taxon>
    </lineage>
</organism>
<evidence type="ECO:0000313" key="1">
    <source>
        <dbReference type="EMBL" id="CAA7271160.1"/>
    </source>
</evidence>
<sequence>MAKRGSSFSKTLVLPPPALNIQASIPIDLYVAKIKEEIVNYFVNEDDVVIGNIRPDPTIVKALDFALDALPAVRHFEMAINRDAMEVLCKAATSSTFERLESLVVEQYFHIGIRVKEKFLFAFPPAPRLRRVALDRYNCTPSFFWSQLTHLCVSSEITEDDWLEVLKNCANLVCGAFKIGPDDEPAKSERLIHTNLCQLILAPICFRSVVSFPALKALRLLRNETDHTLMALTELLMATPVLRELHFDSEIFNPAIFSFDSAIETTDGLREILPDLDHLVFDATRCSTDSGGDTVVRLLRSGWMELAPHSGARGHLLIIFDPEYQSMNSPITPEEFDVIRKSEVARALEEFQSGQERSYDVQLCYPSVGGRRRDCQPNLENLPNWDEFMGFHDKVSLPMQ</sequence>
<comment type="caution">
    <text evidence="1">The sequence shown here is derived from an EMBL/GenBank/DDBJ whole genome shotgun (WGS) entry which is preliminary data.</text>
</comment>
<protein>
    <submittedName>
        <fullName evidence="1">Uncharacterized protein</fullName>
    </submittedName>
</protein>
<reference evidence="1 2" key="1">
    <citation type="submission" date="2020-01" db="EMBL/GenBank/DDBJ databases">
        <authorList>
            <person name="Gupta K D."/>
        </authorList>
    </citation>
    <scope>NUCLEOTIDE SEQUENCE [LARGE SCALE GENOMIC DNA]</scope>
</reference>
<accession>A0A8S0VUZ6</accession>
<dbReference type="EMBL" id="CACVBS010000101">
    <property type="protein sequence ID" value="CAA7271160.1"/>
    <property type="molecule type" value="Genomic_DNA"/>
</dbReference>
<dbReference type="OrthoDB" id="2269034at2759"/>
<keyword evidence="2" id="KW-1185">Reference proteome</keyword>
<gene>
    <name evidence="1" type="ORF">AAE3_LOCUS13178</name>
</gene>
<proteinExistence type="predicted"/>